<evidence type="ECO:0000256" key="1">
    <source>
        <dbReference type="ARBA" id="ARBA00007837"/>
    </source>
</evidence>
<dbReference type="InterPro" id="IPR006319">
    <property type="entry name" value="PEP_synth"/>
</dbReference>
<comment type="similarity">
    <text evidence="1">Belongs to the PEP-utilizing enzyme family.</text>
</comment>
<dbReference type="PANTHER" id="PTHR43030:SF1">
    <property type="entry name" value="PHOSPHOENOLPYRUVATE SYNTHASE"/>
    <property type="match status" value="1"/>
</dbReference>
<proteinExistence type="inferred from homology"/>
<evidence type="ECO:0000313" key="6">
    <source>
        <dbReference type="Proteomes" id="UP000178710"/>
    </source>
</evidence>
<name>A0A1G2KRX4_9BACT</name>
<protein>
    <recommendedName>
        <fullName evidence="4">PEP-utilising enzyme mobile domain-containing protein</fullName>
    </recommendedName>
</protein>
<dbReference type="GO" id="GO:0005524">
    <property type="term" value="F:ATP binding"/>
    <property type="evidence" value="ECO:0007669"/>
    <property type="project" value="UniProtKB-KW"/>
</dbReference>
<comment type="caution">
    <text evidence="5">The sequence shown here is derived from an EMBL/GenBank/DDBJ whole genome shotgun (WGS) entry which is preliminary data.</text>
</comment>
<dbReference type="Pfam" id="PF00391">
    <property type="entry name" value="PEP-utilizers"/>
    <property type="match status" value="1"/>
</dbReference>
<dbReference type="PANTHER" id="PTHR43030">
    <property type="entry name" value="PHOSPHOENOLPYRUVATE SYNTHASE"/>
    <property type="match status" value="1"/>
</dbReference>
<accession>A0A1G2KRX4</accession>
<dbReference type="AlphaFoldDB" id="A0A1G2KRX4"/>
<keyword evidence="2" id="KW-0547">Nucleotide-binding</keyword>
<gene>
    <name evidence="5" type="ORF">A3C12_01190</name>
</gene>
<dbReference type="SUPFAM" id="SSF52009">
    <property type="entry name" value="Phosphohistidine domain"/>
    <property type="match status" value="1"/>
</dbReference>
<dbReference type="EMBL" id="MHQK01000007">
    <property type="protein sequence ID" value="OHA02176.1"/>
    <property type="molecule type" value="Genomic_DNA"/>
</dbReference>
<dbReference type="GO" id="GO:0008986">
    <property type="term" value="F:pyruvate, water dikinase activity"/>
    <property type="evidence" value="ECO:0007669"/>
    <property type="project" value="InterPro"/>
</dbReference>
<feature type="domain" description="PEP-utilising enzyme mobile" evidence="4">
    <location>
        <begin position="420"/>
        <end position="491"/>
    </location>
</feature>
<evidence type="ECO:0000259" key="4">
    <source>
        <dbReference type="Pfam" id="PF00391"/>
    </source>
</evidence>
<evidence type="ECO:0000313" key="5">
    <source>
        <dbReference type="EMBL" id="OHA02176.1"/>
    </source>
</evidence>
<keyword evidence="3" id="KW-0067">ATP-binding</keyword>
<dbReference type="InterPro" id="IPR008279">
    <property type="entry name" value="PEP-util_enz_mobile_dom"/>
</dbReference>
<reference evidence="5 6" key="1">
    <citation type="journal article" date="2016" name="Nat. Commun.">
        <title>Thousands of microbial genomes shed light on interconnected biogeochemical processes in an aquifer system.</title>
        <authorList>
            <person name="Anantharaman K."/>
            <person name="Brown C.T."/>
            <person name="Hug L.A."/>
            <person name="Sharon I."/>
            <person name="Castelle C.J."/>
            <person name="Probst A.J."/>
            <person name="Thomas B.C."/>
            <person name="Singh A."/>
            <person name="Wilkins M.J."/>
            <person name="Karaoz U."/>
            <person name="Brodie E.L."/>
            <person name="Williams K.H."/>
            <person name="Hubbard S.S."/>
            <person name="Banfield J.F."/>
        </authorList>
    </citation>
    <scope>NUCLEOTIDE SEQUENCE [LARGE SCALE GENOMIC DNA]</scope>
</reference>
<evidence type="ECO:0000256" key="3">
    <source>
        <dbReference type="ARBA" id="ARBA00022840"/>
    </source>
</evidence>
<evidence type="ECO:0000256" key="2">
    <source>
        <dbReference type="ARBA" id="ARBA00022741"/>
    </source>
</evidence>
<dbReference type="InterPro" id="IPR036637">
    <property type="entry name" value="Phosphohistidine_dom_sf"/>
</dbReference>
<organism evidence="5 6">
    <name type="scientific">Candidatus Sungbacteria bacterium RIFCSPHIGHO2_02_FULL_49_20</name>
    <dbReference type="NCBI Taxonomy" id="1802272"/>
    <lineage>
        <taxon>Bacteria</taxon>
        <taxon>Candidatus Sungiibacteriota</taxon>
    </lineage>
</organism>
<sequence length="501" mass="58043">MKLSNPLFTLDHERLKKDLAFIRGEKFSRFIRRRTVFYMDGYRYAYAAAKKRWNIDFAFFEAGHEIVKPVYLSGSLNEKAAEIWWRKMHENPQFTRQLIRELEILIKSTKRLARSIPRRELAPKEIERAIRAYLSWWVAFFELAYLWFAVENIKDKLEAEIQGAWRGSRKGLQQFLDGVYRPTQWPRSSLEQRDLLKIAGLKGESQVRALTNHTQKYRHLALHDTLADTPFDLGYFETRLKVLLNTNEYRRTKKILESADAEIRRANQLLRRSELPSSIKRRIHFVRSYMFLRTESIDYVTTVYEAYQRVFVSFARLFGLSIYEALHMTYQEILLSLRRGKLAKPKSEIRGRADHGYAYLIAPHASFLVTGADVDRLQALIIPRGEGIHKLQRVKGQTAYSGKVKGIVRVILDSHRANELKEGEILVTAMTNPEYVPAMKRSAGIITNEGGILCHAAIMSREFQKPCIIGTRNATDVFATGDVIFLDADDGIAKILHKKSL</sequence>
<dbReference type="Gene3D" id="3.50.30.10">
    <property type="entry name" value="Phosphohistidine domain"/>
    <property type="match status" value="1"/>
</dbReference>
<dbReference type="Proteomes" id="UP000178710">
    <property type="component" value="Unassembled WGS sequence"/>
</dbReference>